<gene>
    <name evidence="2" type="ORF">DH2020_046342</name>
</gene>
<proteinExistence type="predicted"/>
<keyword evidence="3" id="KW-1185">Reference proteome</keyword>
<comment type="caution">
    <text evidence="2">The sequence shown here is derived from an EMBL/GenBank/DDBJ whole genome shotgun (WGS) entry which is preliminary data.</text>
</comment>
<organism evidence="2 3">
    <name type="scientific">Rehmannia glutinosa</name>
    <name type="common">Chinese foxglove</name>
    <dbReference type="NCBI Taxonomy" id="99300"/>
    <lineage>
        <taxon>Eukaryota</taxon>
        <taxon>Viridiplantae</taxon>
        <taxon>Streptophyta</taxon>
        <taxon>Embryophyta</taxon>
        <taxon>Tracheophyta</taxon>
        <taxon>Spermatophyta</taxon>
        <taxon>Magnoliopsida</taxon>
        <taxon>eudicotyledons</taxon>
        <taxon>Gunneridae</taxon>
        <taxon>Pentapetalae</taxon>
        <taxon>asterids</taxon>
        <taxon>lamiids</taxon>
        <taxon>Lamiales</taxon>
        <taxon>Orobanchaceae</taxon>
        <taxon>Rehmannieae</taxon>
        <taxon>Rehmannia</taxon>
    </lineage>
</organism>
<name>A0ABR0UBK1_REHGL</name>
<protein>
    <submittedName>
        <fullName evidence="2">Uncharacterized protein</fullName>
    </submittedName>
</protein>
<feature type="region of interest" description="Disordered" evidence="1">
    <location>
        <begin position="65"/>
        <end position="104"/>
    </location>
</feature>
<accession>A0ABR0UBK1</accession>
<sequence length="238" mass="26171">MRIAVHLFNRNALVMIAKLIGQPLRIDKQTLDCTKLFVARLYVGIDVSLPKQESIFLRFNSELRPPKKSSGEIIPPTSSTPSKEAPISPRVSPLKGKQNDNAQQHTDDVPIEDINQFDALTSNLQIGENEGSNLLTSSKVEHIQIIPSEVAFPLPPEIMNHNSESPSHISEIIVPNITLTEPSSTISKADLHPSVVGHMDKTPSYHHEASSSKALTSPTKDLIPPDLSDPEELFSIKL</sequence>
<dbReference type="Proteomes" id="UP001318860">
    <property type="component" value="Unassembled WGS sequence"/>
</dbReference>
<reference evidence="2 3" key="1">
    <citation type="journal article" date="2021" name="Comput. Struct. Biotechnol. J.">
        <title>De novo genome assembly of the potent medicinal plant Rehmannia glutinosa using nanopore technology.</title>
        <authorList>
            <person name="Ma L."/>
            <person name="Dong C."/>
            <person name="Song C."/>
            <person name="Wang X."/>
            <person name="Zheng X."/>
            <person name="Niu Y."/>
            <person name="Chen S."/>
            <person name="Feng W."/>
        </authorList>
    </citation>
    <scope>NUCLEOTIDE SEQUENCE [LARGE SCALE GENOMIC DNA]</scope>
    <source>
        <strain evidence="2">DH-2019</strain>
    </source>
</reference>
<dbReference type="EMBL" id="JABTTQ020003115">
    <property type="protein sequence ID" value="KAK6119915.1"/>
    <property type="molecule type" value="Genomic_DNA"/>
</dbReference>
<feature type="region of interest" description="Disordered" evidence="1">
    <location>
        <begin position="200"/>
        <end position="232"/>
    </location>
</feature>
<evidence type="ECO:0000313" key="3">
    <source>
        <dbReference type="Proteomes" id="UP001318860"/>
    </source>
</evidence>
<feature type="compositionally biased region" description="Basic and acidic residues" evidence="1">
    <location>
        <begin position="200"/>
        <end position="210"/>
    </location>
</feature>
<evidence type="ECO:0000256" key="1">
    <source>
        <dbReference type="SAM" id="MobiDB-lite"/>
    </source>
</evidence>
<evidence type="ECO:0000313" key="2">
    <source>
        <dbReference type="EMBL" id="KAK6119915.1"/>
    </source>
</evidence>